<name>A0ABS4T957_9PSEU</name>
<organism evidence="2 3">
    <name type="scientific">Kibdelosporangium banguiense</name>
    <dbReference type="NCBI Taxonomy" id="1365924"/>
    <lineage>
        <taxon>Bacteria</taxon>
        <taxon>Bacillati</taxon>
        <taxon>Actinomycetota</taxon>
        <taxon>Actinomycetes</taxon>
        <taxon>Pseudonocardiales</taxon>
        <taxon>Pseudonocardiaceae</taxon>
        <taxon>Kibdelosporangium</taxon>
    </lineage>
</organism>
<sequence>MNRKLLTVLIGFLSALTVLVAPAAAAQGLTEAEAAAELDQRLASGAVSVCYSVHVQDHNWLGTVCDGEEAGAEWPWDKRIEAVMIGVNGGGAGVCYEAHLQDIGWESQKCNLQQAGTVGQARRLEALKVTGSGVTLCYTARGQGYDWQQVPKCQGGVAGSVGAGRYMSGLKIWVA</sequence>
<dbReference type="SMART" id="SM00728">
    <property type="entry name" value="ChW"/>
    <property type="match status" value="2"/>
</dbReference>
<dbReference type="Pfam" id="PF07538">
    <property type="entry name" value="ChW"/>
    <property type="match status" value="1"/>
</dbReference>
<dbReference type="Proteomes" id="UP001519332">
    <property type="component" value="Unassembled WGS sequence"/>
</dbReference>
<feature type="chain" id="PRO_5047447946" evidence="1">
    <location>
        <begin position="24"/>
        <end position="175"/>
    </location>
</feature>
<keyword evidence="3" id="KW-1185">Reference proteome</keyword>
<keyword evidence="1" id="KW-0732">Signal</keyword>
<dbReference type="EMBL" id="JAGINW010000001">
    <property type="protein sequence ID" value="MBP2320958.1"/>
    <property type="molecule type" value="Genomic_DNA"/>
</dbReference>
<evidence type="ECO:0000256" key="1">
    <source>
        <dbReference type="SAM" id="SignalP"/>
    </source>
</evidence>
<reference evidence="2 3" key="1">
    <citation type="submission" date="2021-03" db="EMBL/GenBank/DDBJ databases">
        <title>Sequencing the genomes of 1000 actinobacteria strains.</title>
        <authorList>
            <person name="Klenk H.-P."/>
        </authorList>
    </citation>
    <scope>NUCLEOTIDE SEQUENCE [LARGE SCALE GENOMIC DNA]</scope>
    <source>
        <strain evidence="2 3">DSM 46670</strain>
    </source>
</reference>
<proteinExistence type="predicted"/>
<protein>
    <submittedName>
        <fullName evidence="2">Uncharacterized protein YjdB</fullName>
    </submittedName>
</protein>
<comment type="caution">
    <text evidence="2">The sequence shown here is derived from an EMBL/GenBank/DDBJ whole genome shotgun (WGS) entry which is preliminary data.</text>
</comment>
<feature type="signal peptide" evidence="1">
    <location>
        <begin position="1"/>
        <end position="23"/>
    </location>
</feature>
<gene>
    <name evidence="2" type="ORF">JOF56_001343</name>
</gene>
<dbReference type="InterPro" id="IPR006637">
    <property type="entry name" value="ChW"/>
</dbReference>
<accession>A0ABS4T957</accession>
<evidence type="ECO:0000313" key="2">
    <source>
        <dbReference type="EMBL" id="MBP2320958.1"/>
    </source>
</evidence>
<evidence type="ECO:0000313" key="3">
    <source>
        <dbReference type="Proteomes" id="UP001519332"/>
    </source>
</evidence>
<dbReference type="RefSeq" id="WP_209635527.1">
    <property type="nucleotide sequence ID" value="NZ_JAGINW010000001.1"/>
</dbReference>